<dbReference type="InParanoid" id="A0A6P7NJ46"/>
<evidence type="ECO:0000256" key="3">
    <source>
        <dbReference type="ARBA" id="ARBA00023134"/>
    </source>
</evidence>
<dbReference type="PANTHER" id="PTHR10903:SF188">
    <property type="entry name" value="GTPASE IMAP FAMILY MEMBER 2-LIKE-RELATED"/>
    <property type="match status" value="1"/>
</dbReference>
<dbReference type="AlphaFoldDB" id="A0A6P7NJ46"/>
<evidence type="ECO:0000259" key="6">
    <source>
        <dbReference type="PROSITE" id="PS51720"/>
    </source>
</evidence>
<reference evidence="8" key="1">
    <citation type="submission" date="2025-08" db="UniProtKB">
        <authorList>
            <consortium name="RefSeq"/>
        </authorList>
    </citation>
    <scope>IDENTIFICATION</scope>
</reference>
<keyword evidence="3" id="KW-0342">GTP-binding</keyword>
<dbReference type="FunFam" id="3.40.50.300:FF:000366">
    <property type="entry name" value="GTPase, IMAP family member 2"/>
    <property type="match status" value="1"/>
</dbReference>
<dbReference type="Pfam" id="PF04548">
    <property type="entry name" value="AIG1"/>
    <property type="match status" value="4"/>
</dbReference>
<sequence length="1160" mass="133246">MAAAASGTDHEEPRKRRNSFELLPPDLRELSVVLLGNSWPLRRQVGNVLLGETVFDAHEAPGHCLRVSGPIEEKKMVVVITPDLLHPDVSEDKLTQLVEHCAPGPHVFLLVLQPEDLTEPQSERLRSVLQRFGDGSFARSLALISASGEESDLQRRLITDLKNRCRHSLVWKEEHQRPELLEIMEQTVKENDADSESLEQGEAADVGPAGGFWNFGRKWFAPITSYIPSSVKRTTTQFSDLRIVLVGKSEEKIISLCNFIIGNQVFHPKLSSFRPSSCVAVCGNWRGKSVTVVKTLDLFSLSEAALREQVRSCTRRCSPGPNVLLLLVKPSDFKKQDHSKLKLILSLFGQNAIKHSIIITTDKKEGAGFTKLLQECGGRRYDMSDKDHQRLMELIQKTADENRGTILTFTEETTRPEPDPFTPVLNLVLLGSRTRPAAEAILGQTALGSASSSSHCVKRQGEVCGRRVSLVELPALSGKAPETVMEESFRCVSLCDPEGVHAFLLVLPVAPLTDEDKAELESIQNTFSPGVNAFTMILFTLYSDPRHSAVTDFVRGNRDVQELSQRYFILNLRDKQQIPELMEAVEKIRQATDKPSSYTTALFAHTHVNKISRLQTELDKLRSGNIDCDEEEQNPESLRIVLIGKTGCGKSSSGNTILGRREFKSMTSQTSVTKECQKAQGEVDGRPVVVVDTPGLFDTTLSNEEVNEELLKCISLLAPGPHVFLLVVQIGRFTPEEQKTLKLIKDSFGNSSERFTIVLLTGKDKLDNDQVSVDEYMMEGHDSFKKLIADCGGRFHVFNNCDKQNREQVTELMNKIDTMVKKNGGSCFTNQMLQEAEAAIKKEVERILKEKEEEMQREKEELERKLKITAEEQKAQIEHERKLKDRELKDLKENIDRERAERKSEQEKREAEEKERKTQEEHQQQEWKEKLEALKKQVKSESELEEQREAIRKEQEEWEKKQRDWWEERKLEDERRQQKEKELKDLVEQYAQEKEESERKRKEEDEIRKQQEEKERKDLEETYKMKLEKMRKTYEEEARRQAEDHNEFKVKYRNDLAAMKQEHKTRLKDKDEKYDLLKALSLYNTQQHRKEINDFVRCVCKKRKNLKNIKDVLTTHENQMKKATDEAEKENLQRIHQKEMSDMIEDLLNDTQTKASCSIL</sequence>
<keyword evidence="2" id="KW-0547">Nucleotide-binding</keyword>
<dbReference type="PROSITE" id="PS51720">
    <property type="entry name" value="G_AIG1"/>
    <property type="match status" value="1"/>
</dbReference>
<dbReference type="CDD" id="cd01852">
    <property type="entry name" value="AIG1"/>
    <property type="match status" value="1"/>
</dbReference>
<feature type="coiled-coil region" evidence="4">
    <location>
        <begin position="1106"/>
        <end position="1133"/>
    </location>
</feature>
<dbReference type="InterPro" id="IPR006703">
    <property type="entry name" value="G_AIG1"/>
</dbReference>
<evidence type="ECO:0000256" key="1">
    <source>
        <dbReference type="ARBA" id="ARBA00008535"/>
    </source>
</evidence>
<dbReference type="RefSeq" id="XP_029019901.1">
    <property type="nucleotide sequence ID" value="XM_029164068.3"/>
</dbReference>
<evidence type="ECO:0000256" key="5">
    <source>
        <dbReference type="SAM" id="MobiDB-lite"/>
    </source>
</evidence>
<dbReference type="GeneID" id="114863188"/>
<organism evidence="7 8">
    <name type="scientific">Betta splendens</name>
    <name type="common">Siamese fighting fish</name>
    <dbReference type="NCBI Taxonomy" id="158456"/>
    <lineage>
        <taxon>Eukaryota</taxon>
        <taxon>Metazoa</taxon>
        <taxon>Chordata</taxon>
        <taxon>Craniata</taxon>
        <taxon>Vertebrata</taxon>
        <taxon>Euteleostomi</taxon>
        <taxon>Actinopterygii</taxon>
        <taxon>Neopterygii</taxon>
        <taxon>Teleostei</taxon>
        <taxon>Neoteleostei</taxon>
        <taxon>Acanthomorphata</taxon>
        <taxon>Anabantaria</taxon>
        <taxon>Anabantiformes</taxon>
        <taxon>Anabantoidei</taxon>
        <taxon>Osphronemidae</taxon>
        <taxon>Betta</taxon>
    </lineage>
</organism>
<dbReference type="InterPro" id="IPR045058">
    <property type="entry name" value="GIMA/IAN/Toc"/>
</dbReference>
<comment type="similarity">
    <text evidence="1">Belongs to the TRAFAC class TrmE-Era-EngA-EngB-Septin-like GTPase superfamily. AIG1/Toc34/Toc159-like paraseptin GTPase family. IAN subfamily.</text>
</comment>
<gene>
    <name evidence="8" type="primary">LOC114863188</name>
</gene>
<accession>A0A6P7NJ46</accession>
<feature type="region of interest" description="Disordered" evidence="5">
    <location>
        <begin position="895"/>
        <end position="1022"/>
    </location>
</feature>
<dbReference type="KEGG" id="bspl:114863188"/>
<dbReference type="Gene3D" id="3.40.50.300">
    <property type="entry name" value="P-loop containing nucleotide triphosphate hydrolases"/>
    <property type="match status" value="4"/>
</dbReference>
<dbReference type="PANTHER" id="PTHR10903">
    <property type="entry name" value="GTPASE, IMAP FAMILY MEMBER-RELATED"/>
    <property type="match status" value="1"/>
</dbReference>
<evidence type="ECO:0000256" key="2">
    <source>
        <dbReference type="ARBA" id="ARBA00022741"/>
    </source>
</evidence>
<proteinExistence type="inferred from homology"/>
<dbReference type="SUPFAM" id="SSF52540">
    <property type="entry name" value="P-loop containing nucleoside triphosphate hydrolases"/>
    <property type="match status" value="1"/>
</dbReference>
<feature type="region of interest" description="Disordered" evidence="5">
    <location>
        <begin position="1"/>
        <end position="20"/>
    </location>
</feature>
<protein>
    <submittedName>
        <fullName evidence="8">GTPase IMAP family member 8-like</fullName>
    </submittedName>
</protein>
<dbReference type="Proteomes" id="UP000515150">
    <property type="component" value="Chromosome 9"/>
</dbReference>
<evidence type="ECO:0000313" key="8">
    <source>
        <dbReference type="RefSeq" id="XP_029019901.1"/>
    </source>
</evidence>
<evidence type="ECO:0000313" key="7">
    <source>
        <dbReference type="Proteomes" id="UP000515150"/>
    </source>
</evidence>
<dbReference type="OrthoDB" id="8954335at2759"/>
<keyword evidence="7" id="KW-1185">Reference proteome</keyword>
<feature type="domain" description="AIG1-type G" evidence="6">
    <location>
        <begin position="635"/>
        <end position="837"/>
    </location>
</feature>
<dbReference type="GO" id="GO:0005525">
    <property type="term" value="F:GTP binding"/>
    <property type="evidence" value="ECO:0007669"/>
    <property type="project" value="UniProtKB-KW"/>
</dbReference>
<evidence type="ECO:0000256" key="4">
    <source>
        <dbReference type="SAM" id="Coils"/>
    </source>
</evidence>
<name>A0A6P7NJ46_BETSP</name>
<keyword evidence="4" id="KW-0175">Coiled coil</keyword>
<dbReference type="InterPro" id="IPR027417">
    <property type="entry name" value="P-loop_NTPase"/>
</dbReference>